<evidence type="ECO:0000313" key="3">
    <source>
        <dbReference type="Proteomes" id="UP000464751"/>
    </source>
</evidence>
<dbReference type="GO" id="GO:0016740">
    <property type="term" value="F:transferase activity"/>
    <property type="evidence" value="ECO:0007669"/>
    <property type="project" value="UniProtKB-KW"/>
</dbReference>
<dbReference type="SUPFAM" id="SSF143631">
    <property type="entry name" value="ApbE-like"/>
    <property type="match status" value="1"/>
</dbReference>
<evidence type="ECO:0000313" key="2">
    <source>
        <dbReference type="EMBL" id="QIB34555.1"/>
    </source>
</evidence>
<dbReference type="Proteomes" id="UP000464751">
    <property type="component" value="Chromosome"/>
</dbReference>
<evidence type="ECO:0000256" key="1">
    <source>
        <dbReference type="SAM" id="Phobius"/>
    </source>
</evidence>
<organism evidence="2 3">
    <name type="scientific">Ancylobacter pratisalsi</name>
    <dbReference type="NCBI Taxonomy" id="1745854"/>
    <lineage>
        <taxon>Bacteria</taxon>
        <taxon>Pseudomonadati</taxon>
        <taxon>Pseudomonadota</taxon>
        <taxon>Alphaproteobacteria</taxon>
        <taxon>Hyphomicrobiales</taxon>
        <taxon>Xanthobacteraceae</taxon>
        <taxon>Ancylobacter</taxon>
    </lineage>
</organism>
<keyword evidence="3" id="KW-1185">Reference proteome</keyword>
<proteinExistence type="predicted"/>
<keyword evidence="1" id="KW-0472">Membrane</keyword>
<dbReference type="KEGG" id="apra:G3A50_13155"/>
<dbReference type="EMBL" id="CP048630">
    <property type="protein sequence ID" value="QIB34555.1"/>
    <property type="molecule type" value="Genomic_DNA"/>
</dbReference>
<keyword evidence="1" id="KW-1133">Transmembrane helix</keyword>
<gene>
    <name evidence="2" type="ORF">G3A50_13155</name>
</gene>
<accession>A0A6P1YN48</accession>
<dbReference type="InterPro" id="IPR024932">
    <property type="entry name" value="ApbE"/>
</dbReference>
<keyword evidence="2" id="KW-0808">Transferase</keyword>
<name>A0A6P1YN48_9HYPH</name>
<reference evidence="2 3" key="1">
    <citation type="submission" date="2020-02" db="EMBL/GenBank/DDBJ databases">
        <authorList>
            <person name="Li G."/>
        </authorList>
    </citation>
    <scope>NUCLEOTIDE SEQUENCE [LARGE SCALE GENOMIC DNA]</scope>
    <source>
        <strain evidence="2 3">DSM 102029</strain>
    </source>
</reference>
<keyword evidence="1" id="KW-0812">Transmembrane</keyword>
<dbReference type="Gene3D" id="3.10.520.10">
    <property type="entry name" value="ApbE-like domains"/>
    <property type="match status" value="1"/>
</dbReference>
<feature type="transmembrane region" description="Helical" evidence="1">
    <location>
        <begin position="12"/>
        <end position="33"/>
    </location>
</feature>
<protein>
    <submittedName>
        <fullName evidence="2">FAD:protein FMN transferase</fullName>
    </submittedName>
</protein>
<sequence length="58" mass="6162">MSFDCNRLRLRLMAVLEAALVIGRASVTVVAASSMIADVWATALMVQGSLAGVELARR</sequence>
<dbReference type="InterPro" id="IPR003374">
    <property type="entry name" value="ApbE-like_sf"/>
</dbReference>
<dbReference type="Pfam" id="PF02424">
    <property type="entry name" value="ApbE"/>
    <property type="match status" value="1"/>
</dbReference>
<dbReference type="AlphaFoldDB" id="A0A6P1YN48"/>